<evidence type="ECO:0000256" key="1">
    <source>
        <dbReference type="ARBA" id="ARBA00022857"/>
    </source>
</evidence>
<keyword evidence="5" id="KW-1185">Reference proteome</keyword>
<dbReference type="OrthoDB" id="648910at2"/>
<comment type="caution">
    <text evidence="4">The sequence shown here is derived from an EMBL/GenBank/DDBJ whole genome shotgun (WGS) entry which is preliminary data.</text>
</comment>
<dbReference type="Pfam" id="PF08240">
    <property type="entry name" value="ADH_N"/>
    <property type="match status" value="1"/>
</dbReference>
<dbReference type="SUPFAM" id="SSF51735">
    <property type="entry name" value="NAD(P)-binding Rossmann-fold domains"/>
    <property type="match status" value="1"/>
</dbReference>
<dbReference type="PANTHER" id="PTHR48106:SF18">
    <property type="entry name" value="QUINONE OXIDOREDUCTASE PIG3"/>
    <property type="match status" value="1"/>
</dbReference>
<dbReference type="Gene3D" id="3.90.180.10">
    <property type="entry name" value="Medium-chain alcohol dehydrogenases, catalytic domain"/>
    <property type="match status" value="1"/>
</dbReference>
<name>A0A2P8HUJ5_CHINA</name>
<dbReference type="SMART" id="SM00829">
    <property type="entry name" value="PKS_ER"/>
    <property type="match status" value="1"/>
</dbReference>
<dbReference type="AlphaFoldDB" id="A0A2P8HUJ5"/>
<dbReference type="GO" id="GO:0070402">
    <property type="term" value="F:NADPH binding"/>
    <property type="evidence" value="ECO:0007669"/>
    <property type="project" value="TreeGrafter"/>
</dbReference>
<dbReference type="InterPro" id="IPR013149">
    <property type="entry name" value="ADH-like_C"/>
</dbReference>
<evidence type="ECO:0000259" key="3">
    <source>
        <dbReference type="SMART" id="SM00829"/>
    </source>
</evidence>
<dbReference type="InterPro" id="IPR013154">
    <property type="entry name" value="ADH-like_N"/>
</dbReference>
<gene>
    <name evidence="4" type="ORF">CLV51_1011236</name>
</gene>
<proteinExistence type="predicted"/>
<feature type="domain" description="Enoyl reductase (ER)" evidence="3">
    <location>
        <begin position="10"/>
        <end position="324"/>
    </location>
</feature>
<dbReference type="Pfam" id="PF00107">
    <property type="entry name" value="ADH_zinc_N"/>
    <property type="match status" value="1"/>
</dbReference>
<evidence type="ECO:0000313" key="4">
    <source>
        <dbReference type="EMBL" id="PSL49896.1"/>
    </source>
</evidence>
<dbReference type="InterPro" id="IPR011032">
    <property type="entry name" value="GroES-like_sf"/>
</dbReference>
<organism evidence="4 5">
    <name type="scientific">Chitinophaga niastensis</name>
    <dbReference type="NCBI Taxonomy" id="536980"/>
    <lineage>
        <taxon>Bacteria</taxon>
        <taxon>Pseudomonadati</taxon>
        <taxon>Bacteroidota</taxon>
        <taxon>Chitinophagia</taxon>
        <taxon>Chitinophagales</taxon>
        <taxon>Chitinophagaceae</taxon>
        <taxon>Chitinophaga</taxon>
    </lineage>
</organism>
<dbReference type="EMBL" id="PYAW01000001">
    <property type="protein sequence ID" value="PSL49896.1"/>
    <property type="molecule type" value="Genomic_DNA"/>
</dbReference>
<evidence type="ECO:0000313" key="5">
    <source>
        <dbReference type="Proteomes" id="UP000240971"/>
    </source>
</evidence>
<dbReference type="Proteomes" id="UP000240971">
    <property type="component" value="Unassembled WGS sequence"/>
</dbReference>
<dbReference type="PANTHER" id="PTHR48106">
    <property type="entry name" value="QUINONE OXIDOREDUCTASE PIG3-RELATED"/>
    <property type="match status" value="1"/>
</dbReference>
<reference evidence="4 5" key="1">
    <citation type="submission" date="2018-03" db="EMBL/GenBank/DDBJ databases">
        <title>Genomic Encyclopedia of Archaeal and Bacterial Type Strains, Phase II (KMG-II): from individual species to whole genera.</title>
        <authorList>
            <person name="Goeker M."/>
        </authorList>
    </citation>
    <scope>NUCLEOTIDE SEQUENCE [LARGE SCALE GENOMIC DNA]</scope>
    <source>
        <strain evidence="4 5">DSM 24859</strain>
    </source>
</reference>
<dbReference type="RefSeq" id="WP_106527091.1">
    <property type="nucleotide sequence ID" value="NZ_PYAW01000001.1"/>
</dbReference>
<keyword evidence="1" id="KW-0521">NADP</keyword>
<accession>A0A2P8HUJ5</accession>
<keyword evidence="2" id="KW-0560">Oxidoreductase</keyword>
<dbReference type="InterPro" id="IPR036291">
    <property type="entry name" value="NAD(P)-bd_dom_sf"/>
</dbReference>
<dbReference type="SUPFAM" id="SSF50129">
    <property type="entry name" value="GroES-like"/>
    <property type="match status" value="1"/>
</dbReference>
<protein>
    <submittedName>
        <fullName evidence="4">NADPH:quinone reductase-like Zn-dependent oxidoreductase</fullName>
    </submittedName>
</protein>
<dbReference type="Gene3D" id="3.40.50.720">
    <property type="entry name" value="NAD(P)-binding Rossmann-like Domain"/>
    <property type="match status" value="1"/>
</dbReference>
<dbReference type="GO" id="GO:0016651">
    <property type="term" value="F:oxidoreductase activity, acting on NAD(P)H"/>
    <property type="evidence" value="ECO:0007669"/>
    <property type="project" value="TreeGrafter"/>
</dbReference>
<dbReference type="InterPro" id="IPR020843">
    <property type="entry name" value="ER"/>
</dbReference>
<evidence type="ECO:0000256" key="2">
    <source>
        <dbReference type="ARBA" id="ARBA00023002"/>
    </source>
</evidence>
<sequence>MKAILIKEKGNAENLIITEYPIPEPQPGFVLVRNKAFGINRAEIYMRKGEWGETHDIIGIEFAGIVENDPSGTIKKGQKVVSFVGGLARDFGGSYAEYISVPLQNIIPVETALPWDELAAIPETFATAWAVLNWGIEVKAGQSILVRGGTSTLGLALIILARQMGLTVIATSRSAEKHTLLKKYGADHVILDEGKIAEKIRRIIPKGVTSVAELIGTTTLTDSLACTQTNGTVCIAGFLGGLIPLENFMPLLQIPSSVKLTSFASAFTFGNMEFPYAEIPVQKIIFDIEQNKIPNILAKTFDFTQITAAHQLMESDNLNGKIVVKI</sequence>